<evidence type="ECO:0000256" key="7">
    <source>
        <dbReference type="RuleBase" id="RU363032"/>
    </source>
</evidence>
<proteinExistence type="inferred from homology"/>
<feature type="transmembrane region" description="Helical" evidence="7">
    <location>
        <begin position="112"/>
        <end position="134"/>
    </location>
</feature>
<comment type="similarity">
    <text evidence="7">Belongs to the binding-protein-dependent transport system permease family.</text>
</comment>
<accession>A0A368DQI4</accession>
<feature type="transmembrane region" description="Helical" evidence="7">
    <location>
        <begin position="82"/>
        <end position="105"/>
    </location>
</feature>
<feature type="transmembrane region" description="Helical" evidence="7">
    <location>
        <begin position="60"/>
        <end position="76"/>
    </location>
</feature>
<evidence type="ECO:0000256" key="2">
    <source>
        <dbReference type="ARBA" id="ARBA00022448"/>
    </source>
</evidence>
<reference evidence="9 10" key="1">
    <citation type="journal article" date="2018" name="Microbiome">
        <title>Fine metagenomic profile of the Mediterranean stratified and mixed water columns revealed by assembly and recruitment.</title>
        <authorList>
            <person name="Haro-Moreno J.M."/>
            <person name="Lopez-Perez M."/>
            <person name="De La Torre J.R."/>
            <person name="Picazo A."/>
            <person name="Camacho A."/>
            <person name="Rodriguez-Valera F."/>
        </authorList>
    </citation>
    <scope>NUCLEOTIDE SEQUENCE [LARGE SCALE GENOMIC DNA]</scope>
    <source>
        <strain evidence="9">MED-G57</strain>
    </source>
</reference>
<dbReference type="Proteomes" id="UP000253570">
    <property type="component" value="Unassembled WGS sequence"/>
</dbReference>
<evidence type="ECO:0000313" key="9">
    <source>
        <dbReference type="EMBL" id="RCL73543.1"/>
    </source>
</evidence>
<evidence type="ECO:0000256" key="5">
    <source>
        <dbReference type="ARBA" id="ARBA00022989"/>
    </source>
</evidence>
<evidence type="ECO:0000313" key="10">
    <source>
        <dbReference type="Proteomes" id="UP000253570"/>
    </source>
</evidence>
<dbReference type="PROSITE" id="PS50928">
    <property type="entry name" value="ABC_TM1"/>
    <property type="match status" value="1"/>
</dbReference>
<keyword evidence="6 7" id="KW-0472">Membrane</keyword>
<organism evidence="9 10">
    <name type="scientific">PS1 clade bacterium</name>
    <dbReference type="NCBI Taxonomy" id="2175152"/>
    <lineage>
        <taxon>Bacteria</taxon>
        <taxon>Pseudomonadati</taxon>
        <taxon>Pseudomonadota</taxon>
        <taxon>Alphaproteobacteria</taxon>
        <taxon>PS1 clade</taxon>
    </lineage>
</organism>
<keyword evidence="3" id="KW-1003">Cell membrane</keyword>
<dbReference type="AlphaFoldDB" id="A0A368DQI4"/>
<dbReference type="InterPro" id="IPR035906">
    <property type="entry name" value="MetI-like_sf"/>
</dbReference>
<feature type="transmembrane region" description="Helical" evidence="7">
    <location>
        <begin position="22"/>
        <end position="39"/>
    </location>
</feature>
<evidence type="ECO:0000256" key="4">
    <source>
        <dbReference type="ARBA" id="ARBA00022692"/>
    </source>
</evidence>
<dbReference type="GO" id="GO:0055085">
    <property type="term" value="P:transmembrane transport"/>
    <property type="evidence" value="ECO:0007669"/>
    <property type="project" value="InterPro"/>
</dbReference>
<evidence type="ECO:0000256" key="3">
    <source>
        <dbReference type="ARBA" id="ARBA00022475"/>
    </source>
</evidence>
<dbReference type="Pfam" id="PF00528">
    <property type="entry name" value="BPD_transp_1"/>
    <property type="match status" value="1"/>
</dbReference>
<evidence type="ECO:0000259" key="8">
    <source>
        <dbReference type="PROSITE" id="PS50928"/>
    </source>
</evidence>
<name>A0A368DQI4_9PROT</name>
<comment type="caution">
    <text evidence="9">The sequence shown here is derived from an EMBL/GenBank/DDBJ whole genome shotgun (WGS) entry which is preliminary data.</text>
</comment>
<dbReference type="GO" id="GO:0005886">
    <property type="term" value="C:plasma membrane"/>
    <property type="evidence" value="ECO:0007669"/>
    <property type="project" value="UniProtKB-SubCell"/>
</dbReference>
<keyword evidence="4 7" id="KW-0812">Transmembrane</keyword>
<comment type="subcellular location">
    <subcellularLocation>
        <location evidence="1 7">Cell membrane</location>
        <topology evidence="1 7">Multi-pass membrane protein</topology>
    </subcellularLocation>
</comment>
<dbReference type="SUPFAM" id="SSF161098">
    <property type="entry name" value="MetI-like"/>
    <property type="match status" value="1"/>
</dbReference>
<protein>
    <submittedName>
        <fullName evidence="9">ABC transporter permease</fullName>
    </submittedName>
</protein>
<dbReference type="Gene3D" id="1.10.3720.10">
    <property type="entry name" value="MetI-like"/>
    <property type="match status" value="1"/>
</dbReference>
<keyword evidence="2 7" id="KW-0813">Transport</keyword>
<dbReference type="CDD" id="cd06261">
    <property type="entry name" value="TM_PBP2"/>
    <property type="match status" value="1"/>
</dbReference>
<evidence type="ECO:0000256" key="6">
    <source>
        <dbReference type="ARBA" id="ARBA00023136"/>
    </source>
</evidence>
<feature type="transmembrane region" description="Helical" evidence="7">
    <location>
        <begin position="140"/>
        <end position="162"/>
    </location>
</feature>
<gene>
    <name evidence="9" type="ORF">DBW71_03440</name>
</gene>
<dbReference type="EMBL" id="QOQD01000006">
    <property type="protein sequence ID" value="RCL73543.1"/>
    <property type="molecule type" value="Genomic_DNA"/>
</dbReference>
<feature type="transmembrane region" description="Helical" evidence="7">
    <location>
        <begin position="192"/>
        <end position="215"/>
    </location>
</feature>
<dbReference type="InterPro" id="IPR000515">
    <property type="entry name" value="MetI-like"/>
</dbReference>
<dbReference type="PANTHER" id="PTHR30151:SF20">
    <property type="entry name" value="ABC TRANSPORTER PERMEASE PROTEIN HI_0355-RELATED"/>
    <property type="match status" value="1"/>
</dbReference>
<sequence>MSDIGSDGVLAGVKELSPLKKLAMHLTVFIVLFGGWELGSRLGHVNELIMPAPTSIAYRLYEMFFVTGSIYWHYIITMYEAIMGFIIGVSIGMGLAISAAISPVFRRYWAPYAVVFNVTPGIAVTPFIIAWFGFGYSSKIALAALVCFFPPFINTLTGLLHIDKDATELFRSLGATKRQFFWKCQIPTATPIIIAGLKLAMTGALIGTVVAQFFSASEGVGILMQRFAFRLNMDGSFAALIVMSLMGLSLFTLMEYMDYKVIYWRRHSRMEEVSAKRKSKWTMAS</sequence>
<dbReference type="PANTHER" id="PTHR30151">
    <property type="entry name" value="ALKANE SULFONATE ABC TRANSPORTER-RELATED, MEMBRANE SUBUNIT"/>
    <property type="match status" value="1"/>
</dbReference>
<evidence type="ECO:0000256" key="1">
    <source>
        <dbReference type="ARBA" id="ARBA00004651"/>
    </source>
</evidence>
<feature type="transmembrane region" description="Helical" evidence="7">
    <location>
        <begin position="235"/>
        <end position="256"/>
    </location>
</feature>
<feature type="domain" description="ABC transmembrane type-1" evidence="8">
    <location>
        <begin position="74"/>
        <end position="254"/>
    </location>
</feature>
<keyword evidence="5 7" id="KW-1133">Transmembrane helix</keyword>